<organism evidence="4 5">
    <name type="scientific">Bacillus wiedmannii</name>
    <dbReference type="NCBI Taxonomy" id="1890302"/>
    <lineage>
        <taxon>Bacteria</taxon>
        <taxon>Bacillati</taxon>
        <taxon>Bacillota</taxon>
        <taxon>Bacilli</taxon>
        <taxon>Bacillales</taxon>
        <taxon>Bacillaceae</taxon>
        <taxon>Bacillus</taxon>
        <taxon>Bacillus cereus group</taxon>
    </lineage>
</organism>
<dbReference type="Proteomes" id="UP000194945">
    <property type="component" value="Unassembled WGS sequence"/>
</dbReference>
<reference evidence="4 5" key="1">
    <citation type="submission" date="2016-10" db="EMBL/GenBank/DDBJ databases">
        <title>Comparative genomics of Bacillus thuringiensis reveals a path to pathogens against multiple invertebrate hosts.</title>
        <authorList>
            <person name="Zheng J."/>
            <person name="Gao Q."/>
            <person name="Liu H."/>
            <person name="Peng D."/>
            <person name="Ruan L."/>
            <person name="Sun M."/>
        </authorList>
    </citation>
    <scope>NUCLEOTIDE SEQUENCE [LARGE SCALE GENOMIC DNA]</scope>
    <source>
        <strain evidence="4">BGSC 4BK1</strain>
    </source>
</reference>
<feature type="domain" description="Pre-toxin TG" evidence="3">
    <location>
        <begin position="117"/>
        <end position="177"/>
    </location>
</feature>
<dbReference type="Gene3D" id="1.10.287.850">
    <property type="entry name" value="HP0062-like domain"/>
    <property type="match status" value="1"/>
</dbReference>
<comment type="caution">
    <text evidence="4">The sequence shown here is derived from an EMBL/GenBank/DDBJ whole genome shotgun (WGS) entry which is preliminary data.</text>
</comment>
<dbReference type="GO" id="GO:0005576">
    <property type="term" value="C:extracellular region"/>
    <property type="evidence" value="ECO:0007669"/>
    <property type="project" value="UniProtKB-SubCell"/>
</dbReference>
<evidence type="ECO:0000313" key="5">
    <source>
        <dbReference type="Proteomes" id="UP000194945"/>
    </source>
</evidence>
<comment type="subcellular location">
    <subcellularLocation>
        <location evidence="1">Secreted</location>
    </subcellularLocation>
</comment>
<dbReference type="EMBL" id="NFDE01000063">
    <property type="protein sequence ID" value="OTX84981.1"/>
    <property type="molecule type" value="Genomic_DNA"/>
</dbReference>
<dbReference type="RefSeq" id="WP_086422970.1">
    <property type="nucleotide sequence ID" value="NZ_NFDE01000063.1"/>
</dbReference>
<proteinExistence type="predicted"/>
<name>A0A242YZC5_9BACI</name>
<dbReference type="SUPFAM" id="SSF140453">
    <property type="entry name" value="EsxAB dimer-like"/>
    <property type="match status" value="1"/>
</dbReference>
<dbReference type="InterPro" id="IPR027797">
    <property type="entry name" value="PT-TG_dom"/>
</dbReference>
<protein>
    <submittedName>
        <fullName evidence="4">Type VII secretion protein</fullName>
    </submittedName>
</protein>
<dbReference type="AlphaFoldDB" id="A0A242YZC5"/>
<evidence type="ECO:0000259" key="3">
    <source>
        <dbReference type="Pfam" id="PF14449"/>
    </source>
</evidence>
<dbReference type="InterPro" id="IPR010310">
    <property type="entry name" value="T7SS_ESAT-6-like"/>
</dbReference>
<evidence type="ECO:0000313" key="4">
    <source>
        <dbReference type="EMBL" id="OTX84981.1"/>
    </source>
</evidence>
<gene>
    <name evidence="4" type="ORF">BK730_24750</name>
</gene>
<evidence type="ECO:0000256" key="2">
    <source>
        <dbReference type="ARBA" id="ARBA00022525"/>
    </source>
</evidence>
<sequence length="306" mass="34170">MTQIKVTPEQLERAAKTVQNTRNTLEYIHKDLSNQTEYIASQWSGATSDRFYQMFNDTKPKMFSVLQTLDNIAEQLLHSANKFRTADQLYGGNLVGNEDVNNTNSSEKNTEVDMGKVTRDLAGELTGEYDLRRVIEGVDPDTGEKLSWWERSLAGVMVVGGITPIGKGVKILKSGKKVANALDAAAQLEKRREILAKNTKAGDVFEKEMEAIIRKEKVQSELNNQVTIMTKSGVRTRLDIAGKDIDGKIDLIELKSSPTAPLTKNQKKAFPEIEESGAVVRSRSKPPFEYLEEIPPTKVKVIRKND</sequence>
<dbReference type="Pfam" id="PF14449">
    <property type="entry name" value="PT-TG"/>
    <property type="match status" value="1"/>
</dbReference>
<dbReference type="Pfam" id="PF06013">
    <property type="entry name" value="WXG100"/>
    <property type="match status" value="1"/>
</dbReference>
<dbReference type="InterPro" id="IPR036689">
    <property type="entry name" value="ESAT-6-like_sf"/>
</dbReference>
<accession>A0A242YZC5</accession>
<dbReference type="NCBIfam" id="TIGR03930">
    <property type="entry name" value="WXG100_ESAT6"/>
    <property type="match status" value="1"/>
</dbReference>
<keyword evidence="2" id="KW-0964">Secreted</keyword>
<evidence type="ECO:0000256" key="1">
    <source>
        <dbReference type="ARBA" id="ARBA00004613"/>
    </source>
</evidence>